<dbReference type="GO" id="GO:0005344">
    <property type="term" value="F:oxygen carrier activity"/>
    <property type="evidence" value="ECO:0007669"/>
    <property type="project" value="UniProtKB-KW"/>
</dbReference>
<feature type="domain" description="Globin" evidence="2">
    <location>
        <begin position="1"/>
        <end position="97"/>
    </location>
</feature>
<sequence>FFTHYPDVRKYFKGAENYAANDVAKSGRRVECGETLKRFDKQGNDILLTVHVLTETYENDNVFRGVCCDVINRHVEGERHLDPALWKEHKKTFTEAFFGVQKIALENALFFQVKIRYVQKLYVLIESSGQGQFCSIWVAWLESKGVTISADQKAAWDTLSVTFNEECQKYLAALGQPHL</sequence>
<evidence type="ECO:0000259" key="2">
    <source>
        <dbReference type="Pfam" id="PF00042"/>
    </source>
</evidence>
<dbReference type="GO" id="GO:0020037">
    <property type="term" value="F:heme binding"/>
    <property type="evidence" value="ECO:0007669"/>
    <property type="project" value="InterPro"/>
</dbReference>
<dbReference type="InterPro" id="IPR000971">
    <property type="entry name" value="Globin"/>
</dbReference>
<dbReference type="EMBL" id="KN560590">
    <property type="protein sequence ID" value="KHJ86383.1"/>
    <property type="molecule type" value="Genomic_DNA"/>
</dbReference>
<name>A0A0B1SM28_OESDE</name>
<keyword evidence="1" id="KW-0479">Metal-binding</keyword>
<evidence type="ECO:0000313" key="3">
    <source>
        <dbReference type="EMBL" id="KHJ86383.1"/>
    </source>
</evidence>
<dbReference type="Pfam" id="PF00042">
    <property type="entry name" value="Globin"/>
    <property type="match status" value="1"/>
</dbReference>
<gene>
    <name evidence="3" type="ORF">OESDEN_13871</name>
</gene>
<accession>A0A0B1SM28</accession>
<keyword evidence="1" id="KW-0408">Iron</keyword>
<feature type="non-terminal residue" evidence="3">
    <location>
        <position position="1"/>
    </location>
</feature>
<keyword evidence="1" id="KW-0349">Heme</keyword>
<dbReference type="OrthoDB" id="5820458at2759"/>
<evidence type="ECO:0000313" key="4">
    <source>
        <dbReference type="Proteomes" id="UP000053660"/>
    </source>
</evidence>
<keyword evidence="4" id="KW-1185">Reference proteome</keyword>
<proteinExistence type="inferred from homology"/>
<dbReference type="InterPro" id="IPR012292">
    <property type="entry name" value="Globin/Proto"/>
</dbReference>
<keyword evidence="1" id="KW-0561">Oxygen transport</keyword>
<organism evidence="3 4">
    <name type="scientific">Oesophagostomum dentatum</name>
    <name type="common">Nodular worm</name>
    <dbReference type="NCBI Taxonomy" id="61180"/>
    <lineage>
        <taxon>Eukaryota</taxon>
        <taxon>Metazoa</taxon>
        <taxon>Ecdysozoa</taxon>
        <taxon>Nematoda</taxon>
        <taxon>Chromadorea</taxon>
        <taxon>Rhabditida</taxon>
        <taxon>Rhabditina</taxon>
        <taxon>Rhabditomorpha</taxon>
        <taxon>Strongyloidea</taxon>
        <taxon>Strongylidae</taxon>
        <taxon>Oesophagostomum</taxon>
    </lineage>
</organism>
<keyword evidence="1" id="KW-0813">Transport</keyword>
<protein>
    <submittedName>
        <fullName evidence="3">Globin</fullName>
    </submittedName>
</protein>
<dbReference type="Proteomes" id="UP000053660">
    <property type="component" value="Unassembled WGS sequence"/>
</dbReference>
<evidence type="ECO:0000256" key="1">
    <source>
        <dbReference type="RuleBase" id="RU000356"/>
    </source>
</evidence>
<dbReference type="GO" id="GO:0019825">
    <property type="term" value="F:oxygen binding"/>
    <property type="evidence" value="ECO:0007669"/>
    <property type="project" value="InterPro"/>
</dbReference>
<comment type="similarity">
    <text evidence="1">Belongs to the globin family.</text>
</comment>
<dbReference type="Gene3D" id="1.10.490.10">
    <property type="entry name" value="Globins"/>
    <property type="match status" value="2"/>
</dbReference>
<dbReference type="InterPro" id="IPR009050">
    <property type="entry name" value="Globin-like_sf"/>
</dbReference>
<reference evidence="3 4" key="1">
    <citation type="submission" date="2014-03" db="EMBL/GenBank/DDBJ databases">
        <title>Draft genome of the hookworm Oesophagostomum dentatum.</title>
        <authorList>
            <person name="Mitreva M."/>
        </authorList>
    </citation>
    <scope>NUCLEOTIDE SEQUENCE [LARGE SCALE GENOMIC DNA]</scope>
    <source>
        <strain evidence="3 4">OD-Hann</strain>
    </source>
</reference>
<dbReference type="AlphaFoldDB" id="A0A0B1SM28"/>
<dbReference type="SUPFAM" id="SSF46458">
    <property type="entry name" value="Globin-like"/>
    <property type="match status" value="1"/>
</dbReference>